<reference evidence="1" key="1">
    <citation type="submission" date="2022-07" db="EMBL/GenBank/DDBJ databases">
        <title>Phylogenomic reconstructions and comparative analyses of Kickxellomycotina fungi.</title>
        <authorList>
            <person name="Reynolds N.K."/>
            <person name="Stajich J.E."/>
            <person name="Barry K."/>
            <person name="Grigoriev I.V."/>
            <person name="Crous P."/>
            <person name="Smith M.E."/>
        </authorList>
    </citation>
    <scope>NUCLEOTIDE SEQUENCE</scope>
    <source>
        <strain evidence="1">Benny 63K</strain>
    </source>
</reference>
<protein>
    <submittedName>
        <fullName evidence="1">Uncharacterized protein</fullName>
    </submittedName>
</protein>
<keyword evidence="2" id="KW-1185">Reference proteome</keyword>
<organism evidence="1 2">
    <name type="scientific">Kickxella alabastrina</name>
    <dbReference type="NCBI Taxonomy" id="61397"/>
    <lineage>
        <taxon>Eukaryota</taxon>
        <taxon>Fungi</taxon>
        <taxon>Fungi incertae sedis</taxon>
        <taxon>Zoopagomycota</taxon>
        <taxon>Kickxellomycotina</taxon>
        <taxon>Kickxellomycetes</taxon>
        <taxon>Kickxellales</taxon>
        <taxon>Kickxellaceae</taxon>
        <taxon>Kickxella</taxon>
    </lineage>
</organism>
<sequence length="219" mass="24011">MATLNIPFFTTISDRFRVILASGSPRRRELLDRLNLHYEVIPSDFAEDLDKAQFASAGDYVLENAIIKAQDVYQRVKGQSDKPLLIIGADTVVVNSAGTILEKPASEQDAICTLKGLSGKSNTVFTGVCLIVGSLDGTKDPVVERAVEATQVVFGDLDDSIVEAYVATGEPMDKAGSYAYQSLACFFVKEIKGDYYNVVGFPCARFYQMLLDLHHQGHF</sequence>
<comment type="caution">
    <text evidence="1">The sequence shown here is derived from an EMBL/GenBank/DDBJ whole genome shotgun (WGS) entry which is preliminary data.</text>
</comment>
<dbReference type="Proteomes" id="UP001150581">
    <property type="component" value="Unassembled WGS sequence"/>
</dbReference>
<evidence type="ECO:0000313" key="2">
    <source>
        <dbReference type="Proteomes" id="UP001150581"/>
    </source>
</evidence>
<accession>A0ACC1IGK3</accession>
<gene>
    <name evidence="1" type="ORF">LPJ66_004719</name>
</gene>
<dbReference type="EMBL" id="JANBPG010000593">
    <property type="protein sequence ID" value="KAJ1895224.1"/>
    <property type="molecule type" value="Genomic_DNA"/>
</dbReference>
<name>A0ACC1IGK3_9FUNG</name>
<proteinExistence type="predicted"/>
<evidence type="ECO:0000313" key="1">
    <source>
        <dbReference type="EMBL" id="KAJ1895224.1"/>
    </source>
</evidence>